<keyword evidence="6 8" id="KW-1133">Transmembrane helix</keyword>
<feature type="transmembrane region" description="Helical" evidence="8">
    <location>
        <begin position="195"/>
        <end position="213"/>
    </location>
</feature>
<evidence type="ECO:0008006" key="11">
    <source>
        <dbReference type="Google" id="ProtNLM"/>
    </source>
</evidence>
<feature type="transmembrane region" description="Helical" evidence="8">
    <location>
        <begin position="435"/>
        <end position="453"/>
    </location>
</feature>
<dbReference type="GO" id="GO:0016763">
    <property type="term" value="F:pentosyltransferase activity"/>
    <property type="evidence" value="ECO:0007669"/>
    <property type="project" value="TreeGrafter"/>
</dbReference>
<dbReference type="EMBL" id="JACHMN010000002">
    <property type="protein sequence ID" value="MBB5870185.1"/>
    <property type="molecule type" value="Genomic_DNA"/>
</dbReference>
<comment type="subcellular location">
    <subcellularLocation>
        <location evidence="1">Cell membrane</location>
        <topology evidence="1">Multi-pass membrane protein</topology>
    </subcellularLocation>
</comment>
<protein>
    <recommendedName>
        <fullName evidence="11">Glycosyltransferase RgtA/B/C/D-like domain-containing protein</fullName>
    </recommendedName>
</protein>
<dbReference type="PANTHER" id="PTHR33908">
    <property type="entry name" value="MANNOSYLTRANSFERASE YKCB-RELATED"/>
    <property type="match status" value="1"/>
</dbReference>
<evidence type="ECO:0000256" key="2">
    <source>
        <dbReference type="ARBA" id="ARBA00022475"/>
    </source>
</evidence>
<feature type="transmembrane region" description="Helical" evidence="8">
    <location>
        <begin position="409"/>
        <end position="429"/>
    </location>
</feature>
<dbReference type="PANTHER" id="PTHR33908:SF11">
    <property type="entry name" value="MEMBRANE PROTEIN"/>
    <property type="match status" value="1"/>
</dbReference>
<dbReference type="Proteomes" id="UP000587527">
    <property type="component" value="Unassembled WGS sequence"/>
</dbReference>
<evidence type="ECO:0000256" key="6">
    <source>
        <dbReference type="ARBA" id="ARBA00022989"/>
    </source>
</evidence>
<evidence type="ECO:0000256" key="5">
    <source>
        <dbReference type="ARBA" id="ARBA00022692"/>
    </source>
</evidence>
<dbReference type="GO" id="GO:0005886">
    <property type="term" value="C:plasma membrane"/>
    <property type="evidence" value="ECO:0007669"/>
    <property type="project" value="UniProtKB-SubCell"/>
</dbReference>
<name>A0A841BR56_9ACTN</name>
<comment type="caution">
    <text evidence="9">The sequence shown here is derived from an EMBL/GenBank/DDBJ whole genome shotgun (WGS) entry which is preliminary data.</text>
</comment>
<keyword evidence="3" id="KW-0328">Glycosyltransferase</keyword>
<evidence type="ECO:0000256" key="8">
    <source>
        <dbReference type="SAM" id="Phobius"/>
    </source>
</evidence>
<evidence type="ECO:0000256" key="7">
    <source>
        <dbReference type="ARBA" id="ARBA00023136"/>
    </source>
</evidence>
<organism evidence="9 10">
    <name type="scientific">Allocatelliglobosispora scoriae</name>
    <dbReference type="NCBI Taxonomy" id="643052"/>
    <lineage>
        <taxon>Bacteria</taxon>
        <taxon>Bacillati</taxon>
        <taxon>Actinomycetota</taxon>
        <taxon>Actinomycetes</taxon>
        <taxon>Micromonosporales</taxon>
        <taxon>Micromonosporaceae</taxon>
        <taxon>Allocatelliglobosispora</taxon>
    </lineage>
</organism>
<keyword evidence="7 8" id="KW-0472">Membrane</keyword>
<evidence type="ECO:0000313" key="9">
    <source>
        <dbReference type="EMBL" id="MBB5870185.1"/>
    </source>
</evidence>
<keyword evidence="4" id="KW-0808">Transferase</keyword>
<evidence type="ECO:0000256" key="3">
    <source>
        <dbReference type="ARBA" id="ARBA00022676"/>
    </source>
</evidence>
<gene>
    <name evidence="9" type="ORF">F4553_003564</name>
</gene>
<evidence type="ECO:0000256" key="4">
    <source>
        <dbReference type="ARBA" id="ARBA00022679"/>
    </source>
</evidence>
<feature type="transmembrane region" description="Helical" evidence="8">
    <location>
        <begin position="105"/>
        <end position="123"/>
    </location>
</feature>
<feature type="transmembrane region" description="Helical" evidence="8">
    <location>
        <begin position="75"/>
        <end position="98"/>
    </location>
</feature>
<dbReference type="AlphaFoldDB" id="A0A841BR56"/>
<feature type="transmembrane region" description="Helical" evidence="8">
    <location>
        <begin position="12"/>
        <end position="34"/>
    </location>
</feature>
<keyword evidence="5 8" id="KW-0812">Transmembrane</keyword>
<evidence type="ECO:0000313" key="10">
    <source>
        <dbReference type="Proteomes" id="UP000587527"/>
    </source>
</evidence>
<proteinExistence type="predicted"/>
<keyword evidence="2" id="KW-1003">Cell membrane</keyword>
<sequence length="475" mass="51099">MKLGQIRALAHRHAVMAVLLAAGVALRVAAHLAYPHAFFFPDSRGYVMESMTWTPSPIRPFGYSAFLKPFVPGDLIHVAAAQHLLALALAVGIYAYLIRRCVRPWIAALGVAPLLIGPSELILEHFVLAETLFTALLAAGLIAVTLARRGRVLAAASAGLLLALAALTRSVGLPICLVGGAYLLLGLRRLGWRPLLAYGAALAIPLAGYLAWYHHERGVYAFGEYQGRFLYARVMTIADCERLTLPEPERRLCTPDDPTQRPTRIDSYVWSPDSPARRFYPGVADDGTLGSFARQVITNQPAGYAAMVLRETLWHFAPVWRPQDPANTCHDQRWLPAIRAGVGCAPPYYPPTANPADRPAQLPGHATVASTALTGYGRSQLAYGPLAGMALVWIVVATVIGRRRGSREALLFGTAGLVLIITSVATSMFEVRYALPALPLIAMGAALATRFLTSRAVPAQVSRAAQPAGSESLHG</sequence>
<dbReference type="RefSeq" id="WP_184837394.1">
    <property type="nucleotide sequence ID" value="NZ_JACHMN010000002.1"/>
</dbReference>
<keyword evidence="10" id="KW-1185">Reference proteome</keyword>
<dbReference type="GO" id="GO:0009103">
    <property type="term" value="P:lipopolysaccharide biosynthetic process"/>
    <property type="evidence" value="ECO:0007669"/>
    <property type="project" value="UniProtKB-ARBA"/>
</dbReference>
<feature type="transmembrane region" description="Helical" evidence="8">
    <location>
        <begin position="159"/>
        <end position="183"/>
    </location>
</feature>
<accession>A0A841BR56</accession>
<reference evidence="9 10" key="1">
    <citation type="submission" date="2020-08" db="EMBL/GenBank/DDBJ databases">
        <title>Sequencing the genomes of 1000 actinobacteria strains.</title>
        <authorList>
            <person name="Klenk H.-P."/>
        </authorList>
    </citation>
    <scope>NUCLEOTIDE SEQUENCE [LARGE SCALE GENOMIC DNA]</scope>
    <source>
        <strain evidence="9 10">DSM 45362</strain>
    </source>
</reference>
<dbReference type="InterPro" id="IPR050297">
    <property type="entry name" value="LipidA_mod_glycosyltrf_83"/>
</dbReference>
<evidence type="ECO:0000256" key="1">
    <source>
        <dbReference type="ARBA" id="ARBA00004651"/>
    </source>
</evidence>